<feature type="transmembrane region" description="Helical" evidence="6">
    <location>
        <begin position="142"/>
        <end position="160"/>
    </location>
</feature>
<accession>K8WH69</accession>
<evidence type="ECO:0000256" key="1">
    <source>
        <dbReference type="ARBA" id="ARBA00004651"/>
    </source>
</evidence>
<keyword evidence="2" id="KW-1003">Cell membrane</keyword>
<comment type="caution">
    <text evidence="8">The sequence shown here is derived from an EMBL/GenBank/DDBJ whole genome shotgun (WGS) entry which is preliminary data.</text>
</comment>
<name>K8WH69_9GAMM</name>
<dbReference type="HOGENOM" id="CLU_033863_20_1_6"/>
<dbReference type="Proteomes" id="UP000010290">
    <property type="component" value="Chromosome"/>
</dbReference>
<feature type="transmembrane region" description="Helical" evidence="6">
    <location>
        <begin position="7"/>
        <end position="27"/>
    </location>
</feature>
<dbReference type="InterPro" id="IPR000620">
    <property type="entry name" value="EamA_dom"/>
</dbReference>
<evidence type="ECO:0000313" key="9">
    <source>
        <dbReference type="Proteomes" id="UP000010290"/>
    </source>
</evidence>
<dbReference type="SUPFAM" id="SSF103481">
    <property type="entry name" value="Multidrug resistance efflux transporter EmrE"/>
    <property type="match status" value="2"/>
</dbReference>
<dbReference type="PANTHER" id="PTHR32322:SF9">
    <property type="entry name" value="AMINO-ACID METABOLITE EFFLUX PUMP-RELATED"/>
    <property type="match status" value="1"/>
</dbReference>
<protein>
    <submittedName>
        <fullName evidence="8">O-acetylserine/cysteine export protein</fullName>
    </submittedName>
</protein>
<feature type="transmembrane region" description="Helical" evidence="6">
    <location>
        <begin position="248"/>
        <end position="267"/>
    </location>
</feature>
<keyword evidence="9" id="KW-1185">Reference proteome</keyword>
<feature type="domain" description="EamA" evidence="7">
    <location>
        <begin position="6"/>
        <end position="130"/>
    </location>
</feature>
<dbReference type="PANTHER" id="PTHR32322">
    <property type="entry name" value="INNER MEMBRANE TRANSPORTER"/>
    <property type="match status" value="1"/>
</dbReference>
<feature type="transmembrane region" description="Helical" evidence="6">
    <location>
        <begin position="114"/>
        <end position="130"/>
    </location>
</feature>
<dbReference type="OrthoDB" id="7158585at2"/>
<feature type="transmembrane region" description="Helical" evidence="6">
    <location>
        <begin position="88"/>
        <end position="107"/>
    </location>
</feature>
<feature type="transmembrane region" description="Helical" evidence="6">
    <location>
        <begin position="33"/>
        <end position="51"/>
    </location>
</feature>
<dbReference type="EMBL" id="AKKN01000005">
    <property type="protein sequence ID" value="EKT59898.1"/>
    <property type="molecule type" value="Genomic_DNA"/>
</dbReference>
<evidence type="ECO:0000259" key="7">
    <source>
        <dbReference type="Pfam" id="PF00892"/>
    </source>
</evidence>
<keyword evidence="3 6" id="KW-0812">Transmembrane</keyword>
<dbReference type="GO" id="GO:0016020">
    <property type="term" value="C:membrane"/>
    <property type="evidence" value="ECO:0007669"/>
    <property type="project" value="UniProtKB-SubCell"/>
</dbReference>
<feature type="transmembrane region" description="Helical" evidence="6">
    <location>
        <begin position="181"/>
        <end position="200"/>
    </location>
</feature>
<reference evidence="8 9" key="1">
    <citation type="journal article" date="2012" name="BMC Genomics">
        <title>Comparative genomics of bacteria in the genus Providencia isolated from wild Drosophila melanogaster.</title>
        <authorList>
            <person name="Galac M.R."/>
            <person name="Lazzaro B.P."/>
        </authorList>
    </citation>
    <scope>NUCLEOTIDE SEQUENCE [LARGE SCALE GENOMIC DNA]</scope>
    <source>
        <strain evidence="8 9">DSM 19967</strain>
    </source>
</reference>
<sequence>MSFKDILLALCVVIIWGVNFVIIKLGVTALPPLLLGALRFLFVAFPAVFFFKRPKVPFKLILIYGLTISFGQFAFLFCAIRVGMPAGITSVILQSQAFFTLLLGAIVLKESLRLPHFFGMLIAVFGLTILAKGATEGGLDDIPMLGLIFTLIAGFSWACGNITNRMIMQHPGSEKCSSLSLVSWSALIPIIPFLISSWIFEGQEAMTQGLLGFNWSIFGTILYLAYLSTFVGYGLWGVLLGRYEAWRVAPFSLLVPLFGLSSSVLFLGEHVNGIQITGLTLMMIGLIITLFGQRIIQSLRKQTN</sequence>
<feature type="transmembrane region" description="Helical" evidence="6">
    <location>
        <begin position="273"/>
        <end position="292"/>
    </location>
</feature>
<dbReference type="RefSeq" id="WP_008914608.1">
    <property type="nucleotide sequence ID" value="NZ_CM001773.1"/>
</dbReference>
<gene>
    <name evidence="8" type="ORF">OO7_03669</name>
</gene>
<dbReference type="Pfam" id="PF00892">
    <property type="entry name" value="EamA"/>
    <property type="match status" value="2"/>
</dbReference>
<feature type="domain" description="EamA" evidence="7">
    <location>
        <begin position="145"/>
        <end position="290"/>
    </location>
</feature>
<feature type="transmembrane region" description="Helical" evidence="6">
    <location>
        <begin position="63"/>
        <end position="82"/>
    </location>
</feature>
<organism evidence="8 9">
    <name type="scientific">Providencia sneebia DSM 19967</name>
    <dbReference type="NCBI Taxonomy" id="1141660"/>
    <lineage>
        <taxon>Bacteria</taxon>
        <taxon>Pseudomonadati</taxon>
        <taxon>Pseudomonadota</taxon>
        <taxon>Gammaproteobacteria</taxon>
        <taxon>Enterobacterales</taxon>
        <taxon>Morganellaceae</taxon>
        <taxon>Providencia</taxon>
    </lineage>
</organism>
<evidence type="ECO:0000313" key="8">
    <source>
        <dbReference type="EMBL" id="EKT59898.1"/>
    </source>
</evidence>
<dbReference type="InterPro" id="IPR037185">
    <property type="entry name" value="EmrE-like"/>
</dbReference>
<dbReference type="PATRIC" id="fig|1141660.3.peg.743"/>
<dbReference type="InterPro" id="IPR050638">
    <property type="entry name" value="AA-Vitamin_Transporters"/>
</dbReference>
<evidence type="ECO:0000256" key="6">
    <source>
        <dbReference type="SAM" id="Phobius"/>
    </source>
</evidence>
<keyword evidence="4 6" id="KW-1133">Transmembrane helix</keyword>
<evidence type="ECO:0000256" key="2">
    <source>
        <dbReference type="ARBA" id="ARBA00022475"/>
    </source>
</evidence>
<evidence type="ECO:0000256" key="4">
    <source>
        <dbReference type="ARBA" id="ARBA00022989"/>
    </source>
</evidence>
<evidence type="ECO:0000256" key="5">
    <source>
        <dbReference type="ARBA" id="ARBA00023136"/>
    </source>
</evidence>
<keyword evidence="5 6" id="KW-0472">Membrane</keyword>
<feature type="transmembrane region" description="Helical" evidence="6">
    <location>
        <begin position="212"/>
        <end position="236"/>
    </location>
</feature>
<evidence type="ECO:0000256" key="3">
    <source>
        <dbReference type="ARBA" id="ARBA00022692"/>
    </source>
</evidence>
<comment type="subcellular location">
    <subcellularLocation>
        <location evidence="1">Cell membrane</location>
        <topology evidence="1">Multi-pass membrane protein</topology>
    </subcellularLocation>
</comment>
<proteinExistence type="predicted"/>
<dbReference type="AlphaFoldDB" id="K8WH69"/>